<proteinExistence type="predicted"/>
<dbReference type="PANTHER" id="PTHR47417:SF1">
    <property type="entry name" value="SMR DOMAIN-CONTAINING PROTEIN YPL199C"/>
    <property type="match status" value="1"/>
</dbReference>
<dbReference type="Pfam" id="PF08590">
    <property type="entry name" value="DUF1771"/>
    <property type="match status" value="1"/>
</dbReference>
<evidence type="ECO:0000313" key="2">
    <source>
        <dbReference type="EMBL" id="KAG7663123.1"/>
    </source>
</evidence>
<dbReference type="PANTHER" id="PTHR47417">
    <property type="entry name" value="SMR DOMAIN-CONTAINING PROTEIN YPL199C"/>
    <property type="match status" value="1"/>
</dbReference>
<evidence type="ECO:0000259" key="1">
    <source>
        <dbReference type="PROSITE" id="PS50828"/>
    </source>
</evidence>
<dbReference type="InterPro" id="IPR053020">
    <property type="entry name" value="Smr_domain_protein"/>
</dbReference>
<name>A0A8J5UHP4_9ASCO</name>
<organism evidence="2 3">
    <name type="scientific">[Candida] subhashii</name>
    <dbReference type="NCBI Taxonomy" id="561895"/>
    <lineage>
        <taxon>Eukaryota</taxon>
        <taxon>Fungi</taxon>
        <taxon>Dikarya</taxon>
        <taxon>Ascomycota</taxon>
        <taxon>Saccharomycotina</taxon>
        <taxon>Pichiomycetes</taxon>
        <taxon>Debaryomycetaceae</taxon>
        <taxon>Spathaspora</taxon>
    </lineage>
</organism>
<dbReference type="AlphaFoldDB" id="A0A8J5UHP4"/>
<reference evidence="2 3" key="1">
    <citation type="journal article" date="2021" name="DNA Res.">
        <title>Genome analysis of Candida subhashii reveals its hybrid nature and dual mitochondrial genome conformations.</title>
        <authorList>
            <person name="Mixao V."/>
            <person name="Hegedusova E."/>
            <person name="Saus E."/>
            <person name="Pryszcz L.P."/>
            <person name="Cillingova A."/>
            <person name="Nosek J."/>
            <person name="Gabaldon T."/>
        </authorList>
    </citation>
    <scope>NUCLEOTIDE SEQUENCE [LARGE SCALE GENOMIC DNA]</scope>
    <source>
        <strain evidence="2 3">CBS 10753</strain>
    </source>
</reference>
<keyword evidence="3" id="KW-1185">Reference proteome</keyword>
<dbReference type="InterPro" id="IPR013899">
    <property type="entry name" value="DUF1771"/>
</dbReference>
<protein>
    <recommendedName>
        <fullName evidence="1">Smr domain-containing protein</fullName>
    </recommendedName>
</protein>
<dbReference type="Proteomes" id="UP000694255">
    <property type="component" value="Unassembled WGS sequence"/>
</dbReference>
<dbReference type="EMBL" id="JAGSYN010000144">
    <property type="protein sequence ID" value="KAG7663123.1"/>
    <property type="molecule type" value="Genomic_DNA"/>
</dbReference>
<dbReference type="PROSITE" id="PS50828">
    <property type="entry name" value="SMR"/>
    <property type="match status" value="1"/>
</dbReference>
<dbReference type="SMART" id="SM01162">
    <property type="entry name" value="DUF1771"/>
    <property type="match status" value="1"/>
</dbReference>
<comment type="caution">
    <text evidence="2">The sequence shown here is derived from an EMBL/GenBank/DDBJ whole genome shotgun (WGS) entry which is preliminary data.</text>
</comment>
<sequence>MATYLSQLKVSARLFNLQPVLLRGEAEALFSRRFELKKQAKEARHRGDRELAFQLKREASECHAKAESLRRRAAVLSFIHNNKNNPEGILDLHHLSIQESETVLIDMLQYGIYNRKPLWKIVCGRGKSRSHVPPRLRPTIETFCERHGLNLIKHPWNPGCLTVDVSTHRAY</sequence>
<gene>
    <name evidence="2" type="ORF">J8A68_003301</name>
</gene>
<evidence type="ECO:0000313" key="3">
    <source>
        <dbReference type="Proteomes" id="UP000694255"/>
    </source>
</evidence>
<feature type="domain" description="Smr" evidence="1">
    <location>
        <begin position="90"/>
        <end position="166"/>
    </location>
</feature>
<dbReference type="GeneID" id="73470102"/>
<dbReference type="SMART" id="SM00463">
    <property type="entry name" value="SMR"/>
    <property type="match status" value="1"/>
</dbReference>
<accession>A0A8J5UHP4</accession>
<dbReference type="RefSeq" id="XP_049263355.1">
    <property type="nucleotide sequence ID" value="XM_049407143.1"/>
</dbReference>
<dbReference type="InterPro" id="IPR002625">
    <property type="entry name" value="Smr_dom"/>
</dbReference>